<dbReference type="NCBIfam" id="TIGR00826">
    <property type="entry name" value="EIIB_glc"/>
    <property type="match status" value="1"/>
</dbReference>
<feature type="domain" description="PTS EIIB type-1" evidence="13">
    <location>
        <begin position="379"/>
        <end position="461"/>
    </location>
</feature>
<evidence type="ECO:0000256" key="2">
    <source>
        <dbReference type="ARBA" id="ARBA00022448"/>
    </source>
</evidence>
<dbReference type="NCBIfam" id="TIGR01998">
    <property type="entry name" value="PTS-II-BC-nag"/>
    <property type="match status" value="1"/>
</dbReference>
<keyword evidence="9 12" id="KW-1133">Transmembrane helix</keyword>
<gene>
    <name evidence="15" type="primary">nagE</name>
    <name evidence="15" type="ORF">LCY76_16430</name>
</gene>
<dbReference type="CDD" id="cd00212">
    <property type="entry name" value="PTS_IIB_glc"/>
    <property type="match status" value="1"/>
</dbReference>
<dbReference type="GO" id="GO:0016301">
    <property type="term" value="F:kinase activity"/>
    <property type="evidence" value="ECO:0007669"/>
    <property type="project" value="UniProtKB-KW"/>
</dbReference>
<evidence type="ECO:0000256" key="3">
    <source>
        <dbReference type="ARBA" id="ARBA00022475"/>
    </source>
</evidence>
<dbReference type="InterPro" id="IPR010974">
    <property type="entry name" value="PTS_IIBC_nag"/>
</dbReference>
<dbReference type="GO" id="GO:0015764">
    <property type="term" value="P:N-acetylglucosamine transport"/>
    <property type="evidence" value="ECO:0007669"/>
    <property type="project" value="TreeGrafter"/>
</dbReference>
<name>A0A9X1XFM3_9BACL</name>
<organism evidence="15 16">
    <name type="scientific">Fictibacillus marinisediminis</name>
    <dbReference type="NCBI Taxonomy" id="2878389"/>
    <lineage>
        <taxon>Bacteria</taxon>
        <taxon>Bacillati</taxon>
        <taxon>Bacillota</taxon>
        <taxon>Bacilli</taxon>
        <taxon>Bacillales</taxon>
        <taxon>Fictibacillaceae</taxon>
        <taxon>Fictibacillus</taxon>
    </lineage>
</organism>
<feature type="transmembrane region" description="Helical" evidence="12">
    <location>
        <begin position="128"/>
        <end position="148"/>
    </location>
</feature>
<evidence type="ECO:0000256" key="4">
    <source>
        <dbReference type="ARBA" id="ARBA00022597"/>
    </source>
</evidence>
<keyword evidence="16" id="KW-1185">Reference proteome</keyword>
<feature type="active site" description="Phosphocysteine intermediate; for EIIB activity" evidence="11">
    <location>
        <position position="401"/>
    </location>
</feature>
<dbReference type="GO" id="GO:0103111">
    <property type="term" value="F:protein-N(pi)-phosphohistidine--N-acetyl-D-glucosamine phosphotransferase activity"/>
    <property type="evidence" value="ECO:0007669"/>
    <property type="project" value="UniProtKB-EC"/>
</dbReference>
<reference evidence="15" key="1">
    <citation type="submission" date="2021-09" db="EMBL/GenBank/DDBJ databases">
        <title>Genome analysis of Fictibacillus sp. KIGAM418 isolated from marine sediment.</title>
        <authorList>
            <person name="Seo M.-J."/>
            <person name="Cho E.-S."/>
            <person name="Hwang C.Y."/>
        </authorList>
    </citation>
    <scope>NUCLEOTIDE SEQUENCE</scope>
    <source>
        <strain evidence="15">KIGAM418</strain>
    </source>
</reference>
<dbReference type="InterPro" id="IPR003352">
    <property type="entry name" value="PTS_EIIC"/>
</dbReference>
<evidence type="ECO:0000256" key="12">
    <source>
        <dbReference type="SAM" id="Phobius"/>
    </source>
</evidence>
<dbReference type="Gene3D" id="3.30.1360.60">
    <property type="entry name" value="Glucose permease domain IIB"/>
    <property type="match status" value="1"/>
</dbReference>
<evidence type="ECO:0000313" key="16">
    <source>
        <dbReference type="Proteomes" id="UP001139011"/>
    </source>
</evidence>
<feature type="domain" description="PTS EIIC type-1" evidence="14">
    <location>
        <begin position="1"/>
        <end position="359"/>
    </location>
</feature>
<feature type="transmembrane region" description="Helical" evidence="12">
    <location>
        <begin position="217"/>
        <end position="243"/>
    </location>
</feature>
<dbReference type="PROSITE" id="PS01035">
    <property type="entry name" value="PTS_EIIB_TYPE_1_CYS"/>
    <property type="match status" value="1"/>
</dbReference>
<evidence type="ECO:0000256" key="5">
    <source>
        <dbReference type="ARBA" id="ARBA00022679"/>
    </source>
</evidence>
<feature type="transmembrane region" description="Helical" evidence="12">
    <location>
        <begin position="280"/>
        <end position="300"/>
    </location>
</feature>
<comment type="subcellular location">
    <subcellularLocation>
        <location evidence="1">Cell membrane</location>
        <topology evidence="1">Multi-pass membrane protein</topology>
    </subcellularLocation>
</comment>
<dbReference type="GO" id="GO:0005886">
    <property type="term" value="C:plasma membrane"/>
    <property type="evidence" value="ECO:0007669"/>
    <property type="project" value="UniProtKB-SubCell"/>
</dbReference>
<feature type="transmembrane region" description="Helical" evidence="12">
    <location>
        <begin position="154"/>
        <end position="173"/>
    </location>
</feature>
<evidence type="ECO:0000256" key="10">
    <source>
        <dbReference type="ARBA" id="ARBA00023136"/>
    </source>
</evidence>
<dbReference type="PROSITE" id="PS51103">
    <property type="entry name" value="PTS_EIIC_TYPE_1"/>
    <property type="match status" value="1"/>
</dbReference>
<proteinExistence type="predicted"/>
<keyword evidence="2" id="KW-0813">Transport</keyword>
<dbReference type="EMBL" id="JAIWJX010000002">
    <property type="protein sequence ID" value="MCK6258165.1"/>
    <property type="molecule type" value="Genomic_DNA"/>
</dbReference>
<dbReference type="PROSITE" id="PS51098">
    <property type="entry name" value="PTS_EIIB_TYPE_1"/>
    <property type="match status" value="1"/>
</dbReference>
<sequence length="462" mass="49563">MLGFLQRIGRALMLPIAVLPAAGLVLRLGALWHIPFMEKAGNSIFENLAILFAIGVAIGFSKDGNGAAALAGAIGYFVLTSGATAIDKTINVGVLGGIVSGIVAGLLYNRFHNIKLPDYLGFFAGKRFVPIVTAGAMVVLAGVFGFAWPPIQDGIEAIGHWVVNAGAFGAAVFGFLNRLLIPLGLHHVLNNFIWFVFGDYKNAHGDLWRFFAGDPSAGFYMAGFFPIMMFGLPAACVAMIMAAKKEKRKAVAGMLLGLAFTSFLTGITEPIEFSFMFLSPLLYGIHALLTAVSMAVAVLLNIHHGFTFSAGAIDYFLNLDLATRPWLLVLLGLVFAAVYYVVFYALIVKLNLKTPGREDEDDESIVEDTSAGASDDKYDRIAARYLAALGGAENLDVLHNCVTRLRLKVIDVEKVNEPGLKKAGARAVLKLSSTDVQVVVGTDVEAVAEAMRKIISKEERVS</sequence>
<evidence type="ECO:0000259" key="13">
    <source>
        <dbReference type="PROSITE" id="PS51098"/>
    </source>
</evidence>
<evidence type="ECO:0000256" key="6">
    <source>
        <dbReference type="ARBA" id="ARBA00022683"/>
    </source>
</evidence>
<feature type="transmembrane region" description="Helical" evidence="12">
    <location>
        <begin position="67"/>
        <end position="86"/>
    </location>
</feature>
<feature type="transmembrane region" description="Helical" evidence="12">
    <location>
        <begin position="250"/>
        <end position="268"/>
    </location>
</feature>
<dbReference type="GO" id="GO:0090563">
    <property type="term" value="F:protein-phosphocysteine-sugar phosphotransferase activity"/>
    <property type="evidence" value="ECO:0007669"/>
    <property type="project" value="TreeGrafter"/>
</dbReference>
<dbReference type="FunFam" id="3.30.1360.60:FF:000001">
    <property type="entry name" value="PTS system glucose-specific IIBC component PtsG"/>
    <property type="match status" value="1"/>
</dbReference>
<feature type="transmembrane region" description="Helical" evidence="12">
    <location>
        <begin position="180"/>
        <end position="197"/>
    </location>
</feature>
<dbReference type="GO" id="GO:0015572">
    <property type="term" value="F:N-acetylglucosamine transmembrane transporter activity"/>
    <property type="evidence" value="ECO:0007669"/>
    <property type="project" value="InterPro"/>
</dbReference>
<keyword evidence="3" id="KW-1003">Cell membrane</keyword>
<feature type="transmembrane region" description="Helical" evidence="12">
    <location>
        <begin position="40"/>
        <end position="60"/>
    </location>
</feature>
<keyword evidence="10 12" id="KW-0472">Membrane</keyword>
<evidence type="ECO:0000256" key="1">
    <source>
        <dbReference type="ARBA" id="ARBA00004651"/>
    </source>
</evidence>
<dbReference type="InterPro" id="IPR050429">
    <property type="entry name" value="PTS_Glucose_EIICBA"/>
</dbReference>
<dbReference type="Pfam" id="PF00367">
    <property type="entry name" value="PTS_EIIB"/>
    <property type="match status" value="1"/>
</dbReference>
<dbReference type="Proteomes" id="UP001139011">
    <property type="component" value="Unassembled WGS sequence"/>
</dbReference>
<accession>A0A9X1XFM3</accession>
<dbReference type="EC" id="2.7.1.193" evidence="15"/>
<evidence type="ECO:0000313" key="15">
    <source>
        <dbReference type="EMBL" id="MCK6258165.1"/>
    </source>
</evidence>
<dbReference type="InterPro" id="IPR001996">
    <property type="entry name" value="PTS_IIB_1"/>
</dbReference>
<feature type="transmembrane region" description="Helical" evidence="12">
    <location>
        <begin position="92"/>
        <end position="108"/>
    </location>
</feature>
<dbReference type="RefSeq" id="WP_248253505.1">
    <property type="nucleotide sequence ID" value="NZ_JAIWJX010000002.1"/>
</dbReference>
<dbReference type="PANTHER" id="PTHR30009">
    <property type="entry name" value="CYTOCHROME C-TYPE SYNTHESIS PROTEIN AND PTS TRANSMEMBRANE COMPONENT"/>
    <property type="match status" value="1"/>
</dbReference>
<dbReference type="GO" id="GO:0008982">
    <property type="term" value="F:protein-N(PI)-phosphohistidine-sugar phosphotransferase activity"/>
    <property type="evidence" value="ECO:0007669"/>
    <property type="project" value="InterPro"/>
</dbReference>
<evidence type="ECO:0000256" key="11">
    <source>
        <dbReference type="PROSITE-ProRule" id="PRU00421"/>
    </source>
</evidence>
<evidence type="ECO:0000259" key="14">
    <source>
        <dbReference type="PROSITE" id="PS51103"/>
    </source>
</evidence>
<dbReference type="InterPro" id="IPR013013">
    <property type="entry name" value="PTS_EIIC_1"/>
</dbReference>
<dbReference type="InterPro" id="IPR036878">
    <property type="entry name" value="Glu_permease_IIB"/>
</dbReference>
<keyword evidence="5 15" id="KW-0808">Transferase</keyword>
<dbReference type="InterPro" id="IPR018113">
    <property type="entry name" value="PTrfase_EIIB_Cys"/>
</dbReference>
<dbReference type="Pfam" id="PF02378">
    <property type="entry name" value="PTS_EIIC"/>
    <property type="match status" value="1"/>
</dbReference>
<evidence type="ECO:0000256" key="9">
    <source>
        <dbReference type="ARBA" id="ARBA00022989"/>
    </source>
</evidence>
<keyword evidence="7 12" id="KW-0812">Transmembrane</keyword>
<comment type="caution">
    <text evidence="15">The sequence shown here is derived from an EMBL/GenBank/DDBJ whole genome shotgun (WGS) entry which is preliminary data.</text>
</comment>
<keyword evidence="6" id="KW-0598">Phosphotransferase system</keyword>
<evidence type="ECO:0000256" key="8">
    <source>
        <dbReference type="ARBA" id="ARBA00022777"/>
    </source>
</evidence>
<keyword evidence="8" id="KW-0418">Kinase</keyword>
<keyword evidence="4" id="KW-0762">Sugar transport</keyword>
<feature type="transmembrane region" description="Helical" evidence="12">
    <location>
        <begin position="326"/>
        <end position="347"/>
    </location>
</feature>
<protein>
    <submittedName>
        <fullName evidence="15">N-acetylglucosamine-specific PTS transporter subunit IIBC</fullName>
        <ecNumber evidence="15">2.7.1.193</ecNumber>
    </submittedName>
</protein>
<dbReference type="GO" id="GO:0019866">
    <property type="term" value="C:organelle inner membrane"/>
    <property type="evidence" value="ECO:0007669"/>
    <property type="project" value="InterPro"/>
</dbReference>
<feature type="transmembrane region" description="Helical" evidence="12">
    <location>
        <begin position="12"/>
        <end position="34"/>
    </location>
</feature>
<evidence type="ECO:0000256" key="7">
    <source>
        <dbReference type="ARBA" id="ARBA00022692"/>
    </source>
</evidence>
<dbReference type="PANTHER" id="PTHR30009:SF4">
    <property type="entry name" value="PTS SYSTEM N-ACETYLGLUCOSAMINE-SPECIFIC EIICBA COMPONENT"/>
    <property type="match status" value="1"/>
</dbReference>
<dbReference type="SUPFAM" id="SSF55604">
    <property type="entry name" value="Glucose permease domain IIB"/>
    <property type="match status" value="1"/>
</dbReference>
<dbReference type="AlphaFoldDB" id="A0A9X1XFM3"/>
<dbReference type="GO" id="GO:0009401">
    <property type="term" value="P:phosphoenolpyruvate-dependent sugar phosphotransferase system"/>
    <property type="evidence" value="ECO:0007669"/>
    <property type="project" value="UniProtKB-KW"/>
</dbReference>